<dbReference type="InterPro" id="IPR003593">
    <property type="entry name" value="AAA+_ATPase"/>
</dbReference>
<dbReference type="InterPro" id="IPR027417">
    <property type="entry name" value="P-loop_NTPase"/>
</dbReference>
<dbReference type="STRING" id="303541.JF72_02250"/>
<name>A0A0F4LXE5_9LACO</name>
<evidence type="ECO:0000259" key="5">
    <source>
        <dbReference type="SMART" id="SM00382"/>
    </source>
</evidence>
<dbReference type="GO" id="GO:0005524">
    <property type="term" value="F:ATP binding"/>
    <property type="evidence" value="ECO:0007669"/>
    <property type="project" value="UniProtKB-KW"/>
</dbReference>
<keyword evidence="7" id="KW-1185">Reference proteome</keyword>
<dbReference type="CDD" id="cd03221">
    <property type="entry name" value="ABCF_EF-3"/>
    <property type="match status" value="1"/>
</dbReference>
<evidence type="ECO:0000256" key="2">
    <source>
        <dbReference type="ARBA" id="ARBA00022741"/>
    </source>
</evidence>
<dbReference type="SUPFAM" id="SSF52540">
    <property type="entry name" value="P-loop containing nucleoside triphosphate hydrolases"/>
    <property type="match status" value="2"/>
</dbReference>
<feature type="domain" description="AAA+ ATPase" evidence="5">
    <location>
        <begin position="307"/>
        <end position="474"/>
    </location>
</feature>
<dbReference type="PROSITE" id="PS00211">
    <property type="entry name" value="ABC_TRANSPORTER_1"/>
    <property type="match status" value="1"/>
</dbReference>
<reference evidence="6 7" key="1">
    <citation type="submission" date="2015-01" db="EMBL/GenBank/DDBJ databases">
        <title>Comparative genomics of the lactic acid bacteria isolated from the honey bee gut.</title>
        <authorList>
            <person name="Ellegaard K.M."/>
            <person name="Tamarit D."/>
            <person name="Javelind E."/>
            <person name="Olofsson T."/>
            <person name="Andersson S.G."/>
            <person name="Vasquez A."/>
        </authorList>
    </citation>
    <scope>NUCLEOTIDE SEQUENCE [LARGE SCALE GENOMIC DNA]</scope>
    <source>
        <strain evidence="6 7">Hma11</strain>
    </source>
</reference>
<dbReference type="EMBL" id="JXLG01000003">
    <property type="protein sequence ID" value="KJY62241.1"/>
    <property type="molecule type" value="Genomic_DNA"/>
</dbReference>
<dbReference type="InterPro" id="IPR017871">
    <property type="entry name" value="ABC_transporter-like_CS"/>
</dbReference>
<evidence type="ECO:0000256" key="4">
    <source>
        <dbReference type="SAM" id="MobiDB-lite"/>
    </source>
</evidence>
<evidence type="ECO:0000313" key="7">
    <source>
        <dbReference type="Proteomes" id="UP000033682"/>
    </source>
</evidence>
<dbReference type="HOGENOM" id="CLU_000604_36_0_9"/>
<comment type="caution">
    <text evidence="6">The sequence shown here is derived from an EMBL/GenBank/DDBJ whole genome shotgun (WGS) entry which is preliminary data.</text>
</comment>
<proteinExistence type="predicted"/>
<keyword evidence="2" id="KW-0547">Nucleotide-binding</keyword>
<dbReference type="Pfam" id="PF00005">
    <property type="entry name" value="ABC_tran"/>
    <property type="match status" value="2"/>
</dbReference>
<keyword evidence="3" id="KW-0067">ATP-binding</keyword>
<evidence type="ECO:0000313" key="6">
    <source>
        <dbReference type="EMBL" id="KJY62241.1"/>
    </source>
</evidence>
<dbReference type="PATRIC" id="fig|303541.3.peg.369"/>
<dbReference type="Proteomes" id="UP000033682">
    <property type="component" value="Unassembled WGS sequence"/>
</dbReference>
<dbReference type="GO" id="GO:0016887">
    <property type="term" value="F:ATP hydrolysis activity"/>
    <property type="evidence" value="ECO:0007669"/>
    <property type="project" value="InterPro"/>
</dbReference>
<dbReference type="SMART" id="SM00382">
    <property type="entry name" value="AAA"/>
    <property type="match status" value="2"/>
</dbReference>
<keyword evidence="1" id="KW-0677">Repeat</keyword>
<dbReference type="AlphaFoldDB" id="A0A0F4LXE5"/>
<protein>
    <recommendedName>
        <fullName evidence="5">AAA+ ATPase domain-containing protein</fullName>
    </recommendedName>
</protein>
<dbReference type="Gene3D" id="3.40.50.300">
    <property type="entry name" value="P-loop containing nucleotide triphosphate hydrolases"/>
    <property type="match status" value="3"/>
</dbReference>
<organism evidence="6 7">
    <name type="scientific">Lactobacillus apis</name>
    <dbReference type="NCBI Taxonomy" id="303541"/>
    <lineage>
        <taxon>Bacteria</taxon>
        <taxon>Bacillati</taxon>
        <taxon>Bacillota</taxon>
        <taxon>Bacilli</taxon>
        <taxon>Lactobacillales</taxon>
        <taxon>Lactobacillaceae</taxon>
        <taxon>Lactobacillus</taxon>
    </lineage>
</organism>
<feature type="region of interest" description="Disordered" evidence="4">
    <location>
        <begin position="211"/>
        <end position="233"/>
    </location>
</feature>
<sequence>MELIKIDHLQIDVAATKLLEIDSLNVTSGQKIGLIGDNGVGKTTLVNILAQQDMTDSFTIKSKITRNCNFAYVPQLLDAKDKSGGQREKLAIELAIAKLKNMSNGLLLLDEPTSNLDSKQQKWLVQLLQKSKIACLIVSHDQNFLSQVCNNIWYIQKQKVSGFTGTYSEFQRFQADKRHFLEKEYEQQKKRVNQLQVSSNQKLNKARTFNKNKKGLSPSDWRSKSMGKQRAKNSVIKASKNLTNKLNREKAKLEKPRARRPITFKNGTEKQAIADISNDKAIRLNKQKVQAFKRNLFTIDNEINIDFQTKVLLAGQNGVGKTVFLKQIKHRELVGYYSPKLKIGYFDQNICVKQTDQTLIASLNETSMFDDSSTMQILGDLHLKQFAQQKISSLSGGQLVCFNLAKIITGQYNLLLLDEPTNFLDIGSINALAEFITNYPFAIILVSHDQAFVNQIKLKEWQIKSKKLLVSEPPVNENEKSNANELELLKFKLDSLMMSPNATIVEIKELKAKIEGLQ</sequence>
<accession>A0A0F4LXE5</accession>
<evidence type="ECO:0000256" key="3">
    <source>
        <dbReference type="ARBA" id="ARBA00022840"/>
    </source>
</evidence>
<dbReference type="PANTHER" id="PTHR19211:SF100">
    <property type="entry name" value="RIBOSOME PROTECTION PROTEIN VMLR"/>
    <property type="match status" value="1"/>
</dbReference>
<feature type="domain" description="AAA+ ATPase" evidence="5">
    <location>
        <begin position="28"/>
        <end position="268"/>
    </location>
</feature>
<dbReference type="RefSeq" id="WP_046306054.1">
    <property type="nucleotide sequence ID" value="NZ_KQ033999.1"/>
</dbReference>
<gene>
    <name evidence="6" type="ORF">JF72_02250</name>
</gene>
<dbReference type="InterPro" id="IPR050611">
    <property type="entry name" value="ABCF"/>
</dbReference>
<dbReference type="PANTHER" id="PTHR19211">
    <property type="entry name" value="ATP-BINDING TRANSPORT PROTEIN-RELATED"/>
    <property type="match status" value="1"/>
</dbReference>
<dbReference type="InterPro" id="IPR003439">
    <property type="entry name" value="ABC_transporter-like_ATP-bd"/>
</dbReference>
<evidence type="ECO:0000256" key="1">
    <source>
        <dbReference type="ARBA" id="ARBA00022737"/>
    </source>
</evidence>